<dbReference type="Gene3D" id="2.30.39.10">
    <property type="entry name" value="Alpha-1-antitrypsin, domain 1"/>
    <property type="match status" value="1"/>
</dbReference>
<dbReference type="InterPro" id="IPR042178">
    <property type="entry name" value="Serpin_sf_1"/>
</dbReference>
<comment type="caution">
    <text evidence="6">The sequence shown here is derived from an EMBL/GenBank/DDBJ whole genome shotgun (WGS) entry which is preliminary data.</text>
</comment>
<dbReference type="SMART" id="SM00093">
    <property type="entry name" value="SERPIN"/>
    <property type="match status" value="1"/>
</dbReference>
<dbReference type="InterPro" id="IPR036186">
    <property type="entry name" value="Serpin_sf"/>
</dbReference>
<protein>
    <recommendedName>
        <fullName evidence="5">Serpin domain-containing protein</fullName>
    </recommendedName>
</protein>
<evidence type="ECO:0000256" key="3">
    <source>
        <dbReference type="ARBA" id="ARBA00022900"/>
    </source>
</evidence>
<keyword evidence="7" id="KW-1185">Reference proteome</keyword>
<evidence type="ECO:0000256" key="4">
    <source>
        <dbReference type="RuleBase" id="RU000411"/>
    </source>
</evidence>
<dbReference type="Proteomes" id="UP001627154">
    <property type="component" value="Unassembled WGS sequence"/>
</dbReference>
<keyword evidence="2" id="KW-0646">Protease inhibitor</keyword>
<dbReference type="PANTHER" id="PTHR11461:SF211">
    <property type="entry name" value="GH10112P-RELATED"/>
    <property type="match status" value="1"/>
</dbReference>
<keyword evidence="3" id="KW-0722">Serine protease inhibitor</keyword>
<comment type="similarity">
    <text evidence="1 4">Belongs to the serpin family.</text>
</comment>
<feature type="domain" description="Serpin" evidence="5">
    <location>
        <begin position="57"/>
        <end position="416"/>
    </location>
</feature>
<dbReference type="AlphaFoldDB" id="A0ABD2XFI9"/>
<evidence type="ECO:0000256" key="1">
    <source>
        <dbReference type="ARBA" id="ARBA00009500"/>
    </source>
</evidence>
<accession>A0ABD2XFI9</accession>
<dbReference type="Gene3D" id="3.30.497.10">
    <property type="entry name" value="Antithrombin, subunit I, domain 2"/>
    <property type="match status" value="1"/>
</dbReference>
<dbReference type="InterPro" id="IPR042185">
    <property type="entry name" value="Serpin_sf_2"/>
</dbReference>
<dbReference type="PANTHER" id="PTHR11461">
    <property type="entry name" value="SERINE PROTEASE INHIBITOR, SERPIN"/>
    <property type="match status" value="1"/>
</dbReference>
<dbReference type="CDD" id="cd19601">
    <property type="entry name" value="serpin42Da-like"/>
    <property type="match status" value="1"/>
</dbReference>
<dbReference type="SUPFAM" id="SSF56574">
    <property type="entry name" value="Serpins"/>
    <property type="match status" value="1"/>
</dbReference>
<organism evidence="6 7">
    <name type="scientific">Trichogramma kaykai</name>
    <dbReference type="NCBI Taxonomy" id="54128"/>
    <lineage>
        <taxon>Eukaryota</taxon>
        <taxon>Metazoa</taxon>
        <taxon>Ecdysozoa</taxon>
        <taxon>Arthropoda</taxon>
        <taxon>Hexapoda</taxon>
        <taxon>Insecta</taxon>
        <taxon>Pterygota</taxon>
        <taxon>Neoptera</taxon>
        <taxon>Endopterygota</taxon>
        <taxon>Hymenoptera</taxon>
        <taxon>Apocrita</taxon>
        <taxon>Proctotrupomorpha</taxon>
        <taxon>Chalcidoidea</taxon>
        <taxon>Trichogrammatidae</taxon>
        <taxon>Trichogramma</taxon>
    </lineage>
</organism>
<name>A0ABD2XFI9_9HYME</name>
<dbReference type="GO" id="GO:0004867">
    <property type="term" value="F:serine-type endopeptidase inhibitor activity"/>
    <property type="evidence" value="ECO:0007669"/>
    <property type="project" value="UniProtKB-KW"/>
</dbReference>
<sequence length="418" mass="46370">MLHRLYFLTNENFKSIVVKFAENLMVALALCVGLTMADKPVSSALKLVADGNALFNVELFKKIAAAKPGQNIISSPLSAHTVLAMAAYGAKKNTAAEMQKGLHLASDEVIGRQGYQNLIEHLNSVNNVTLELANKIYVNDQVPLKDSYRQLAATNFFSDASPLNVAKPAESAAEINQWVKDKTHNKIDEIIKADAITHDLAMVLLNAVYFKGAWSKAFKKELTKPMVFNVDAQTQKHVDTMSITSSFHYGELPDLKAKFIELPYQNKNVKMVIIVPDEIDGLKDVINNLEHFNASRLAKSGYDREVHLYLPKFKIETKIDLNEPLKALGMKDMFTPAADFSGMTDKPVYVSKVTQKAFIEVNEEGSEAAAVTAIVMPVSAHFNPPTPTLKVDRPFFFRIFYVPTKTTLFIGSVNQLDA</sequence>
<dbReference type="PROSITE" id="PS00284">
    <property type="entry name" value="SERPIN"/>
    <property type="match status" value="1"/>
</dbReference>
<evidence type="ECO:0000313" key="7">
    <source>
        <dbReference type="Proteomes" id="UP001627154"/>
    </source>
</evidence>
<evidence type="ECO:0000313" key="6">
    <source>
        <dbReference type="EMBL" id="KAL3403617.1"/>
    </source>
</evidence>
<dbReference type="InterPro" id="IPR023796">
    <property type="entry name" value="Serpin_dom"/>
</dbReference>
<proteinExistence type="inferred from homology"/>
<gene>
    <name evidence="6" type="ORF">TKK_003564</name>
</gene>
<dbReference type="EMBL" id="JBJJXI010000029">
    <property type="protein sequence ID" value="KAL3403617.1"/>
    <property type="molecule type" value="Genomic_DNA"/>
</dbReference>
<dbReference type="Pfam" id="PF00079">
    <property type="entry name" value="Serpin"/>
    <property type="match status" value="1"/>
</dbReference>
<evidence type="ECO:0000259" key="5">
    <source>
        <dbReference type="SMART" id="SM00093"/>
    </source>
</evidence>
<evidence type="ECO:0000256" key="2">
    <source>
        <dbReference type="ARBA" id="ARBA00022690"/>
    </source>
</evidence>
<dbReference type="InterPro" id="IPR000215">
    <property type="entry name" value="Serpin_fam"/>
</dbReference>
<reference evidence="6 7" key="1">
    <citation type="journal article" date="2024" name="bioRxiv">
        <title>A reference genome for Trichogramma kaykai: A tiny desert-dwelling parasitoid wasp with competing sex-ratio distorters.</title>
        <authorList>
            <person name="Culotta J."/>
            <person name="Lindsey A.R."/>
        </authorList>
    </citation>
    <scope>NUCLEOTIDE SEQUENCE [LARGE SCALE GENOMIC DNA]</scope>
    <source>
        <strain evidence="6 7">KSX58</strain>
    </source>
</reference>
<dbReference type="InterPro" id="IPR023795">
    <property type="entry name" value="Serpin_CS"/>
</dbReference>